<dbReference type="RefSeq" id="WP_055268255.1">
    <property type="nucleotide sequence ID" value="NZ_CABIXQ010000030.1"/>
</dbReference>
<sequence>MINEIIKENVLINFDIDINENGKGRDEMAIDTYTIIVPIEAITEEVSLDELHMEFNSCISNVKIAEKKITMDYFTGETTFIRTVSEIQEHIRIMVNSIRNKLANIKIGNFKLVYNFYTWRD</sequence>
<evidence type="ECO:0000313" key="2">
    <source>
        <dbReference type="Proteomes" id="UP000095594"/>
    </source>
</evidence>
<organism evidence="1 2">
    <name type="scientific">Clostridium disporicum</name>
    <dbReference type="NCBI Taxonomy" id="84024"/>
    <lineage>
        <taxon>Bacteria</taxon>
        <taxon>Bacillati</taxon>
        <taxon>Bacillota</taxon>
        <taxon>Clostridia</taxon>
        <taxon>Eubacteriales</taxon>
        <taxon>Clostridiaceae</taxon>
        <taxon>Clostridium</taxon>
    </lineage>
</organism>
<protein>
    <submittedName>
        <fullName evidence="1">Uncharacterized protein</fullName>
    </submittedName>
</protein>
<dbReference type="Proteomes" id="UP000095594">
    <property type="component" value="Unassembled WGS sequence"/>
</dbReference>
<evidence type="ECO:0000313" key="1">
    <source>
        <dbReference type="EMBL" id="CUP19067.1"/>
    </source>
</evidence>
<proteinExistence type="predicted"/>
<gene>
    <name evidence="1" type="ORF">ERS852471_03173</name>
</gene>
<name>A0A174L969_9CLOT</name>
<dbReference type="AlphaFoldDB" id="A0A174L969"/>
<dbReference type="EMBL" id="CYZX01000030">
    <property type="protein sequence ID" value="CUP19067.1"/>
    <property type="molecule type" value="Genomic_DNA"/>
</dbReference>
<reference evidence="1 2" key="1">
    <citation type="submission" date="2015-09" db="EMBL/GenBank/DDBJ databases">
        <authorList>
            <consortium name="Pathogen Informatics"/>
        </authorList>
    </citation>
    <scope>NUCLEOTIDE SEQUENCE [LARGE SCALE GENOMIC DNA]</scope>
    <source>
        <strain evidence="1 2">2789STDY5834856</strain>
    </source>
</reference>
<accession>A0A174L969</accession>